<comment type="pathway">
    <text evidence="3">Amino-acid biosynthesis; ergothioneine biosynthesis.</text>
</comment>
<dbReference type="Proteomes" id="UP000027997">
    <property type="component" value="Unassembled WGS sequence"/>
</dbReference>
<proteinExistence type="predicted"/>
<reference evidence="6 7" key="1">
    <citation type="submission" date="2014-06" db="EMBL/GenBank/DDBJ databases">
        <title>Whole Genome Sequences of Three Symbiotic Endozoicomonas Bacteria.</title>
        <authorList>
            <person name="Neave M.J."/>
            <person name="Apprill A."/>
            <person name="Voolstra C.R."/>
        </authorList>
    </citation>
    <scope>NUCLEOTIDE SEQUENCE [LARGE SCALE GENOMIC DNA]</scope>
    <source>
        <strain evidence="6 7">DSM 22380</strain>
    </source>
</reference>
<feature type="domain" description="DinB-like" evidence="5">
    <location>
        <begin position="28"/>
        <end position="165"/>
    </location>
</feature>
<dbReference type="GO" id="GO:0052699">
    <property type="term" value="P:ergothioneine biosynthetic process"/>
    <property type="evidence" value="ECO:0007669"/>
    <property type="project" value="InterPro"/>
</dbReference>
<keyword evidence="1" id="KW-0560">Oxidoreductase</keyword>
<dbReference type="InterPro" id="IPR024775">
    <property type="entry name" value="DinB-like"/>
</dbReference>
<dbReference type="InterPro" id="IPR051043">
    <property type="entry name" value="Sulfatase_Mod_Factor_Kinase"/>
</dbReference>
<evidence type="ECO:0000313" key="7">
    <source>
        <dbReference type="Proteomes" id="UP000027997"/>
    </source>
</evidence>
<dbReference type="EMBL" id="JOJP01000001">
    <property type="protein sequence ID" value="KEI72200.1"/>
    <property type="molecule type" value="Genomic_DNA"/>
</dbReference>
<evidence type="ECO:0000259" key="5">
    <source>
        <dbReference type="Pfam" id="PF12867"/>
    </source>
</evidence>
<dbReference type="Pfam" id="PF03781">
    <property type="entry name" value="FGE-sulfatase"/>
    <property type="match status" value="1"/>
</dbReference>
<protein>
    <recommendedName>
        <fullName evidence="8">Sulfatase maturase</fullName>
    </recommendedName>
</protein>
<dbReference type="NCBIfam" id="TIGR03440">
    <property type="entry name" value="egtB_TIGR03440"/>
    <property type="match status" value="1"/>
</dbReference>
<evidence type="ECO:0000313" key="6">
    <source>
        <dbReference type="EMBL" id="KEI72200.1"/>
    </source>
</evidence>
<dbReference type="InterPro" id="IPR042095">
    <property type="entry name" value="SUMF_sf"/>
</dbReference>
<dbReference type="InterPro" id="IPR016187">
    <property type="entry name" value="CTDL_fold"/>
</dbReference>
<name>A0A081KDH4_9GAMM</name>
<keyword evidence="2" id="KW-0408">Iron</keyword>
<dbReference type="AlphaFoldDB" id="A0A081KDH4"/>
<dbReference type="InterPro" id="IPR005532">
    <property type="entry name" value="SUMF_dom"/>
</dbReference>
<accession>A0A081KDH4</accession>
<gene>
    <name evidence="6" type="ORF">GV64_17015</name>
</gene>
<evidence type="ECO:0000256" key="1">
    <source>
        <dbReference type="ARBA" id="ARBA00023002"/>
    </source>
</evidence>
<dbReference type="eggNOG" id="COG1262">
    <property type="taxonomic scope" value="Bacteria"/>
</dbReference>
<dbReference type="SUPFAM" id="SSF56436">
    <property type="entry name" value="C-type lectin-like"/>
    <property type="match status" value="1"/>
</dbReference>
<feature type="domain" description="Sulfatase-modifying factor enzyme-like" evidence="4">
    <location>
        <begin position="202"/>
        <end position="341"/>
    </location>
</feature>
<dbReference type="Pfam" id="PF12867">
    <property type="entry name" value="DinB_2"/>
    <property type="match status" value="1"/>
</dbReference>
<organism evidence="6 7">
    <name type="scientific">Endozoicomonas elysicola</name>
    <dbReference type="NCBI Taxonomy" id="305900"/>
    <lineage>
        <taxon>Bacteria</taxon>
        <taxon>Pseudomonadati</taxon>
        <taxon>Pseudomonadota</taxon>
        <taxon>Gammaproteobacteria</taxon>
        <taxon>Oceanospirillales</taxon>
        <taxon>Endozoicomonadaceae</taxon>
        <taxon>Endozoicomonas</taxon>
    </lineage>
</organism>
<evidence type="ECO:0000256" key="2">
    <source>
        <dbReference type="ARBA" id="ARBA00023004"/>
    </source>
</evidence>
<evidence type="ECO:0008006" key="8">
    <source>
        <dbReference type="Google" id="ProtNLM"/>
    </source>
</evidence>
<dbReference type="PANTHER" id="PTHR23150">
    <property type="entry name" value="SULFATASE MODIFYING FACTOR 1, 2"/>
    <property type="match status" value="1"/>
</dbReference>
<sequence>MPSVEALISLNNDADIHSATEDNGLLEQFSKTRQQSVDLCRPLEIEDYGLQAAAFTSPPKWHLAHTSWFFETFLLKPFCKEYTVFHTAYEVLFNSYYNAIGKQYSRPQRGLLSRPTVNEVMKYRHHVDQAMHALLKVAFHEHYSERKEVSRRVQLGIQHEKQHQELFLTDLKYSLSKNPLYPGYSSIKNTSYQGEADLLRGSQWVQYQGGLFHLGADQDSESFSFDNESPAHQVYIEPFELSDRLVTNAEFQVFIDDGGYHRPEFWLSDGWAEVQREQWRQPLYWLEDEGCLMEFTLYGEQSRSPEQPVCHLSAYEADAYACWARARLPTEAEWEFAAVQQGQGESISGQIFQPIPAENNIHSAQLKQLYDSCWQWTSSAYRPYPGFKVGAGAIGEYNGKFMCNQWVLRGGSCVSPANHLRPTYRNFFYPRDRWQFSGLRLARCI</sequence>
<dbReference type="Gene3D" id="3.90.1580.10">
    <property type="entry name" value="paralog of FGE (formylglycine-generating enzyme)"/>
    <property type="match status" value="1"/>
</dbReference>
<evidence type="ECO:0000259" key="4">
    <source>
        <dbReference type="Pfam" id="PF03781"/>
    </source>
</evidence>
<dbReference type="RefSeq" id="WP_020583903.1">
    <property type="nucleotide sequence ID" value="NZ_JOJP01000001.1"/>
</dbReference>
<evidence type="ECO:0000256" key="3">
    <source>
        <dbReference type="ARBA" id="ARBA00037882"/>
    </source>
</evidence>
<dbReference type="InterPro" id="IPR017806">
    <property type="entry name" value="EgtB"/>
</dbReference>
<keyword evidence="7" id="KW-1185">Reference proteome</keyword>
<dbReference type="STRING" id="305900.GV64_17015"/>
<comment type="caution">
    <text evidence="6">The sequence shown here is derived from an EMBL/GenBank/DDBJ whole genome shotgun (WGS) entry which is preliminary data.</text>
</comment>
<dbReference type="PANTHER" id="PTHR23150:SF36">
    <property type="entry name" value="HERCYNINE OXYGENASE"/>
    <property type="match status" value="1"/>
</dbReference>